<evidence type="ECO:0000313" key="2">
    <source>
        <dbReference type="EMBL" id="THH31503.1"/>
    </source>
</evidence>
<dbReference type="PANTHER" id="PTHR45348:SF2">
    <property type="entry name" value="ZINC-TYPE ALCOHOL DEHYDROGENASE-LIKE PROTEIN C2E1P3.01"/>
    <property type="match status" value="1"/>
</dbReference>
<dbReference type="SUPFAM" id="SSF50129">
    <property type="entry name" value="GroES-like"/>
    <property type="match status" value="1"/>
</dbReference>
<comment type="caution">
    <text evidence="2">The sequence shown here is derived from an EMBL/GenBank/DDBJ whole genome shotgun (WGS) entry which is preliminary data.</text>
</comment>
<dbReference type="InterPro" id="IPR013149">
    <property type="entry name" value="ADH-like_C"/>
</dbReference>
<feature type="domain" description="Enoyl reductase (ER)" evidence="1">
    <location>
        <begin position="17"/>
        <end position="346"/>
    </location>
</feature>
<sequence length="354" mass="37468">MSIPTKQQALAILTPQGAWGVITAGVDKPGPGEILVRVESTALNPIDWKVQATAYSAVLKEYPAILGSDSAGVVAAVGEGVTKFAVGDRVLHQGFFTNRLGTLKQYVIIYADIVTKIPENLTFDQAASVPLGLATAAIGLYNKRWESGGAELVAPWKEGGRGKYAGQPIFIAGGSSSVGQYVIQLAKLSGFSPIITTVSAHNNDLVKGLGATHPIDRKLSDEEIVAAVKKITPKPLKIVFDAISLKATQGFSVDVLSPGGKLVLVLNNALPKERITGDKDVWTTYGTVHGELNREFGAEMYSYITELLSSGDIKPNLTESLPGGLAAGIEGLRRLQNDEVSGRKLIVHPQETSG</sequence>
<dbReference type="InterPro" id="IPR011032">
    <property type="entry name" value="GroES-like_sf"/>
</dbReference>
<organism evidence="2 3">
    <name type="scientific">Antrodiella citrinella</name>
    <dbReference type="NCBI Taxonomy" id="2447956"/>
    <lineage>
        <taxon>Eukaryota</taxon>
        <taxon>Fungi</taxon>
        <taxon>Dikarya</taxon>
        <taxon>Basidiomycota</taxon>
        <taxon>Agaricomycotina</taxon>
        <taxon>Agaricomycetes</taxon>
        <taxon>Polyporales</taxon>
        <taxon>Steccherinaceae</taxon>
        <taxon>Antrodiella</taxon>
    </lineage>
</organism>
<dbReference type="Pfam" id="PF08240">
    <property type="entry name" value="ADH_N"/>
    <property type="match status" value="1"/>
</dbReference>
<evidence type="ECO:0000259" key="1">
    <source>
        <dbReference type="SMART" id="SM00829"/>
    </source>
</evidence>
<dbReference type="SMART" id="SM00829">
    <property type="entry name" value="PKS_ER"/>
    <property type="match status" value="1"/>
</dbReference>
<dbReference type="InterPro" id="IPR036291">
    <property type="entry name" value="NAD(P)-bd_dom_sf"/>
</dbReference>
<dbReference type="SUPFAM" id="SSF51735">
    <property type="entry name" value="NAD(P)-binding Rossmann-fold domains"/>
    <property type="match status" value="1"/>
</dbReference>
<dbReference type="Pfam" id="PF00107">
    <property type="entry name" value="ADH_zinc_N"/>
    <property type="match status" value="1"/>
</dbReference>
<dbReference type="Proteomes" id="UP000308730">
    <property type="component" value="Unassembled WGS sequence"/>
</dbReference>
<dbReference type="OrthoDB" id="3233595at2759"/>
<dbReference type="PANTHER" id="PTHR45348">
    <property type="entry name" value="HYPOTHETICAL OXIDOREDUCTASE (EUROFUNG)"/>
    <property type="match status" value="1"/>
</dbReference>
<dbReference type="EMBL" id="SGPM01000045">
    <property type="protein sequence ID" value="THH31503.1"/>
    <property type="molecule type" value="Genomic_DNA"/>
</dbReference>
<dbReference type="Gene3D" id="3.40.50.720">
    <property type="entry name" value="NAD(P)-binding Rossmann-like Domain"/>
    <property type="match status" value="1"/>
</dbReference>
<keyword evidence="3" id="KW-1185">Reference proteome</keyword>
<dbReference type="GO" id="GO:0016651">
    <property type="term" value="F:oxidoreductase activity, acting on NAD(P)H"/>
    <property type="evidence" value="ECO:0007669"/>
    <property type="project" value="InterPro"/>
</dbReference>
<reference evidence="2 3" key="1">
    <citation type="submission" date="2019-02" db="EMBL/GenBank/DDBJ databases">
        <title>Genome sequencing of the rare red list fungi Antrodiella citrinella (Flaviporus citrinellus).</title>
        <authorList>
            <person name="Buettner E."/>
            <person name="Kellner H."/>
        </authorList>
    </citation>
    <scope>NUCLEOTIDE SEQUENCE [LARGE SCALE GENOMIC DNA]</scope>
    <source>
        <strain evidence="2 3">DSM 108506</strain>
    </source>
</reference>
<evidence type="ECO:0000313" key="3">
    <source>
        <dbReference type="Proteomes" id="UP000308730"/>
    </source>
</evidence>
<name>A0A4V3XJ36_9APHY</name>
<protein>
    <recommendedName>
        <fullName evidence="1">Enoyl reductase (ER) domain-containing protein</fullName>
    </recommendedName>
</protein>
<gene>
    <name evidence="2" type="ORF">EUX98_g2684</name>
</gene>
<proteinExistence type="predicted"/>
<dbReference type="InterPro" id="IPR047122">
    <property type="entry name" value="Trans-enoyl_RdTase-like"/>
</dbReference>
<dbReference type="InterPro" id="IPR020843">
    <property type="entry name" value="ER"/>
</dbReference>
<dbReference type="CDD" id="cd08249">
    <property type="entry name" value="enoyl_reductase_like"/>
    <property type="match status" value="1"/>
</dbReference>
<dbReference type="AlphaFoldDB" id="A0A4V3XJ36"/>
<accession>A0A4V3XJ36</accession>
<dbReference type="InterPro" id="IPR013154">
    <property type="entry name" value="ADH-like_N"/>
</dbReference>
<dbReference type="Gene3D" id="3.90.180.10">
    <property type="entry name" value="Medium-chain alcohol dehydrogenases, catalytic domain"/>
    <property type="match status" value="1"/>
</dbReference>